<reference evidence="1 2" key="1">
    <citation type="journal article" date="2016" name="PLoS ONE">
        <title>Sequence Assembly of Yarrowia lipolytica Strain W29/CLIB89 Shows Transposable Element Diversity.</title>
        <authorList>
            <person name="Magnan C."/>
            <person name="Yu J."/>
            <person name="Chang I."/>
            <person name="Jahn E."/>
            <person name="Kanomata Y."/>
            <person name="Wu J."/>
            <person name="Zeller M."/>
            <person name="Oakes M."/>
            <person name="Baldi P."/>
            <person name="Sandmeyer S."/>
        </authorList>
    </citation>
    <scope>NUCLEOTIDE SEQUENCE [LARGE SCALE GENOMIC DNA]</scope>
    <source>
        <strain evidence="2">CLIB89(W29)</strain>
    </source>
</reference>
<name>A0A1D8NJ93_YARLL</name>
<protein>
    <submittedName>
        <fullName evidence="1">Uncharacterized protein</fullName>
    </submittedName>
</protein>
<proteinExistence type="predicted"/>
<dbReference type="RefSeq" id="XP_068139173.1">
    <property type="nucleotide sequence ID" value="XM_068283072.1"/>
</dbReference>
<gene>
    <name evidence="1" type="ORF">YALI1_E24283g</name>
</gene>
<evidence type="ECO:0000313" key="1">
    <source>
        <dbReference type="EMBL" id="AOW05700.1"/>
    </source>
</evidence>
<accession>A0A1D8NJ93</accession>
<evidence type="ECO:0000313" key="2">
    <source>
        <dbReference type="Proteomes" id="UP000182444"/>
    </source>
</evidence>
<dbReference type="EMBL" id="CP017557">
    <property type="protein sequence ID" value="AOW05700.1"/>
    <property type="molecule type" value="Genomic_DNA"/>
</dbReference>
<dbReference type="AlphaFoldDB" id="A0A1D8NJ93"/>
<sequence length="166" mass="18937">MRVNHNVMCHVRKLHRVKEPVAAESRCYREQTGANTGLVRVRDLSDPGFGRLLRPDHCTTRPHCPLVYIPPRFKVSVQHETRDSHNNSAWQCITERVESEDQPCTEPRKGHKAGVFAIFRVFGVCLGPLMSLGLPYKYNVQVIVCRCGSLSFDMFAPEINRIIHAK</sequence>
<dbReference type="Proteomes" id="UP000182444">
    <property type="component" value="Chromosome 1E"/>
</dbReference>
<dbReference type="VEuPathDB" id="FungiDB:YALI1_E24283g"/>
<dbReference type="GeneID" id="94583675"/>
<organism evidence="1 2">
    <name type="scientific">Yarrowia lipolytica</name>
    <name type="common">Candida lipolytica</name>
    <dbReference type="NCBI Taxonomy" id="4952"/>
    <lineage>
        <taxon>Eukaryota</taxon>
        <taxon>Fungi</taxon>
        <taxon>Dikarya</taxon>
        <taxon>Ascomycota</taxon>
        <taxon>Saccharomycotina</taxon>
        <taxon>Dipodascomycetes</taxon>
        <taxon>Dipodascales</taxon>
        <taxon>Dipodascales incertae sedis</taxon>
        <taxon>Yarrowia</taxon>
    </lineage>
</organism>